<dbReference type="EMBL" id="CAFBNE010000154">
    <property type="protein sequence ID" value="CAB4968239.1"/>
    <property type="molecule type" value="Genomic_DNA"/>
</dbReference>
<feature type="compositionally biased region" description="Basic and acidic residues" evidence="1">
    <location>
        <begin position="52"/>
        <end position="61"/>
    </location>
</feature>
<reference evidence="2" key="1">
    <citation type="submission" date="2020-05" db="EMBL/GenBank/DDBJ databases">
        <authorList>
            <person name="Chiriac C."/>
            <person name="Salcher M."/>
            <person name="Ghai R."/>
            <person name="Kavagutti S V."/>
        </authorList>
    </citation>
    <scope>NUCLEOTIDE SEQUENCE</scope>
</reference>
<protein>
    <submittedName>
        <fullName evidence="2">Unannotated protein</fullName>
    </submittedName>
</protein>
<accession>A0A6J7LR09</accession>
<evidence type="ECO:0000256" key="1">
    <source>
        <dbReference type="SAM" id="MobiDB-lite"/>
    </source>
</evidence>
<feature type="compositionally biased region" description="Acidic residues" evidence="1">
    <location>
        <begin position="84"/>
        <end position="93"/>
    </location>
</feature>
<gene>
    <name evidence="2" type="ORF">UFOPK3772_03087</name>
</gene>
<dbReference type="AlphaFoldDB" id="A0A6J7LR09"/>
<organism evidence="2">
    <name type="scientific">freshwater metagenome</name>
    <dbReference type="NCBI Taxonomy" id="449393"/>
    <lineage>
        <taxon>unclassified sequences</taxon>
        <taxon>metagenomes</taxon>
        <taxon>ecological metagenomes</taxon>
    </lineage>
</organism>
<name>A0A6J7LR09_9ZZZZ</name>
<proteinExistence type="predicted"/>
<evidence type="ECO:0000313" key="2">
    <source>
        <dbReference type="EMBL" id="CAB4968239.1"/>
    </source>
</evidence>
<feature type="region of interest" description="Disordered" evidence="1">
    <location>
        <begin position="30"/>
        <end position="61"/>
    </location>
</feature>
<feature type="region of interest" description="Disordered" evidence="1">
    <location>
        <begin position="76"/>
        <end position="108"/>
    </location>
</feature>
<sequence length="108" mass="11513">MDSPLNGSLGREYSPFAAFALLGGAQVRDEPISVSDESNPDPLGENQSGSAQDEKKWADEPMHERYVNECCGGRRAIPDVGIECGDEDEDDEGQAGGEVEDGSHDDGK</sequence>